<keyword evidence="2" id="KW-1185">Reference proteome</keyword>
<protein>
    <submittedName>
        <fullName evidence="1">Uncharacterized protein DUF4250</fullName>
    </submittedName>
</protein>
<name>A0A4R3Z6C6_9FIRM</name>
<dbReference type="GeneID" id="98915001"/>
<evidence type="ECO:0000313" key="1">
    <source>
        <dbReference type="EMBL" id="TCW00706.1"/>
    </source>
</evidence>
<comment type="caution">
    <text evidence="1">The sequence shown here is derived from an EMBL/GenBank/DDBJ whole genome shotgun (WGS) entry which is preliminary data.</text>
</comment>
<dbReference type="EMBL" id="SMCQ01000006">
    <property type="protein sequence ID" value="TCW00706.1"/>
    <property type="molecule type" value="Genomic_DNA"/>
</dbReference>
<evidence type="ECO:0000313" key="2">
    <source>
        <dbReference type="Proteomes" id="UP000295515"/>
    </source>
</evidence>
<dbReference type="Pfam" id="PF14056">
    <property type="entry name" value="DUF4250"/>
    <property type="match status" value="1"/>
</dbReference>
<reference evidence="1 2" key="1">
    <citation type="submission" date="2019-03" db="EMBL/GenBank/DDBJ databases">
        <title>Genomic Encyclopedia of Type Strains, Phase IV (KMG-IV): sequencing the most valuable type-strain genomes for metagenomic binning, comparative biology and taxonomic classification.</title>
        <authorList>
            <person name="Goeker M."/>
        </authorList>
    </citation>
    <scope>NUCLEOTIDE SEQUENCE [LARGE SCALE GENOMIC DNA]</scope>
    <source>
        <strain evidence="1 2">DSM 29487</strain>
    </source>
</reference>
<dbReference type="InterPro" id="IPR025346">
    <property type="entry name" value="DUF4250"/>
</dbReference>
<gene>
    <name evidence="1" type="ORF">EDD60_10636</name>
</gene>
<dbReference type="Proteomes" id="UP000295515">
    <property type="component" value="Unassembled WGS sequence"/>
</dbReference>
<proteinExistence type="predicted"/>
<accession>A0A4R3Z6C6</accession>
<organism evidence="1 2">
    <name type="scientific">Longibaculum muris</name>
    <dbReference type="NCBI Taxonomy" id="1796628"/>
    <lineage>
        <taxon>Bacteria</taxon>
        <taxon>Bacillati</taxon>
        <taxon>Bacillota</taxon>
        <taxon>Erysipelotrichia</taxon>
        <taxon>Erysipelotrichales</taxon>
        <taxon>Coprobacillaceae</taxon>
        <taxon>Longibaculum</taxon>
    </lineage>
</organism>
<sequence>MLPQDPAMLLSYVNMKLRDQYASLDDLCDDLDISKEEIVEKLKSIDYIYDFEKNQFK</sequence>
<dbReference type="AlphaFoldDB" id="A0A4R3Z6C6"/>
<dbReference type="RefSeq" id="WP_066446640.1">
    <property type="nucleotide sequence ID" value="NZ_CAUWFI010000036.1"/>
</dbReference>